<name>A0A1A8UQL1_NOTFU</name>
<dbReference type="AlphaFoldDB" id="A0A1A8UQL1"/>
<dbReference type="EMBL" id="HAEJ01008906">
    <property type="protein sequence ID" value="SBS49363.1"/>
    <property type="molecule type" value="Transcribed_RNA"/>
</dbReference>
<evidence type="ECO:0000313" key="2">
    <source>
        <dbReference type="EMBL" id="SBS49363.1"/>
    </source>
</evidence>
<organism evidence="2">
    <name type="scientific">Nothobranchius furzeri</name>
    <name type="common">Turquoise killifish</name>
    <dbReference type="NCBI Taxonomy" id="105023"/>
    <lineage>
        <taxon>Eukaryota</taxon>
        <taxon>Metazoa</taxon>
        <taxon>Chordata</taxon>
        <taxon>Craniata</taxon>
        <taxon>Vertebrata</taxon>
        <taxon>Euteleostomi</taxon>
        <taxon>Actinopterygii</taxon>
        <taxon>Neopterygii</taxon>
        <taxon>Teleostei</taxon>
        <taxon>Neoteleostei</taxon>
        <taxon>Acanthomorphata</taxon>
        <taxon>Ovalentaria</taxon>
        <taxon>Atherinomorphae</taxon>
        <taxon>Cyprinodontiformes</taxon>
        <taxon>Nothobranchiidae</taxon>
        <taxon>Nothobranchius</taxon>
    </lineage>
</organism>
<protein>
    <submittedName>
        <fullName evidence="2">Solute carrier family 4, sodium bicarbonate transporter, member 10b</fullName>
    </submittedName>
</protein>
<evidence type="ECO:0000256" key="1">
    <source>
        <dbReference type="SAM" id="MobiDB-lite"/>
    </source>
</evidence>
<accession>A0A1A8UQL1</accession>
<feature type="non-terminal residue" evidence="2">
    <location>
        <position position="1"/>
    </location>
</feature>
<proteinExistence type="predicted"/>
<sequence>EGAQAEERLWLPSGPVRGGGDAGCVLRDGPAVVRGSHRALHLPREQPEAGVGVLGSGRAAQVSGDPRAALHRTHDLHPHGLLCLHDLCAEVHSHACAVRGLLVHGCILAQRHSVLRPPEAVWDAGQTPTGLHLPPSCSAEEGPPLHHHPA</sequence>
<reference evidence="2" key="1">
    <citation type="submission" date="2016-05" db="EMBL/GenBank/DDBJ databases">
        <authorList>
            <person name="Lavstsen T."/>
            <person name="Jespersen J.S."/>
        </authorList>
    </citation>
    <scope>NUCLEOTIDE SEQUENCE</scope>
    <source>
        <tissue evidence="2">Brain</tissue>
    </source>
</reference>
<feature type="non-terminal residue" evidence="2">
    <location>
        <position position="150"/>
    </location>
</feature>
<feature type="region of interest" description="Disordered" evidence="1">
    <location>
        <begin position="131"/>
        <end position="150"/>
    </location>
</feature>
<reference evidence="2" key="2">
    <citation type="submission" date="2016-06" db="EMBL/GenBank/DDBJ databases">
        <title>The genome of a short-lived fish provides insights into sex chromosome evolution and the genetic control of aging.</title>
        <authorList>
            <person name="Reichwald K."/>
            <person name="Felder M."/>
            <person name="Petzold A."/>
            <person name="Koch P."/>
            <person name="Groth M."/>
            <person name="Platzer M."/>
        </authorList>
    </citation>
    <scope>NUCLEOTIDE SEQUENCE</scope>
    <source>
        <tissue evidence="2">Brain</tissue>
    </source>
</reference>
<gene>
    <name evidence="2" type="primary">SLC4A10B</name>
</gene>